<dbReference type="PANTHER" id="PTHR17985">
    <property type="entry name" value="SER/THR-RICH PROTEIN T10 IN DGCR REGION"/>
    <property type="match status" value="1"/>
</dbReference>
<dbReference type="PANTHER" id="PTHR17985:SF8">
    <property type="entry name" value="TRANSPORT AND GOLGI ORGANIZATION PROTEIN 2 HOMOLOG"/>
    <property type="match status" value="1"/>
</dbReference>
<dbReference type="EMBL" id="PVLQ01000035">
    <property type="protein sequence ID" value="PRD65132.1"/>
    <property type="molecule type" value="Genomic_DNA"/>
</dbReference>
<dbReference type="RefSeq" id="WP_105748570.1">
    <property type="nucleotide sequence ID" value="NZ_PVLQ01000035.1"/>
</dbReference>
<dbReference type="Gene3D" id="3.60.60.10">
    <property type="entry name" value="Penicillin V Acylase, Chain A"/>
    <property type="match status" value="1"/>
</dbReference>
<dbReference type="AlphaFoldDB" id="A0A2S9K434"/>
<dbReference type="Pfam" id="PF05742">
    <property type="entry name" value="TANGO2"/>
    <property type="match status" value="1"/>
</dbReference>
<protein>
    <recommendedName>
        <fullName evidence="3">NRDE family protein</fullName>
    </recommendedName>
</protein>
<sequence>MCLIAFAIHGRPGLPLLLASNRDEFFDRPTQPLQLWQLPSGKQVAAGRDLQAGGSWIGLSEDGRVAMLTNVRHWPVEAAPRSRGDLVTGWLDSAADWQDWITAIDPARYAGFNLVLGDLKRSRWAWLSNRAVDTSGPNEAGLPPGWQGRSLGPGCYGLSNAGLDTPWPKTLALKEALARHLSQRAHADETQDLLQALRAMGEADDDRLPRTGVPIDLERRLSSAFVHAPERGYGTRSSLIVHAGVGSLVLQEWTHQPQVFADGERPAHWPLHHSVPCRLELDWTMPKLGQ</sequence>
<proteinExistence type="predicted"/>
<evidence type="ECO:0000313" key="1">
    <source>
        <dbReference type="EMBL" id="PRD65132.1"/>
    </source>
</evidence>
<dbReference type="InterPro" id="IPR008551">
    <property type="entry name" value="TANGO2"/>
</dbReference>
<dbReference type="Proteomes" id="UP000238589">
    <property type="component" value="Unassembled WGS sequence"/>
</dbReference>
<evidence type="ECO:0008006" key="3">
    <source>
        <dbReference type="Google" id="ProtNLM"/>
    </source>
</evidence>
<gene>
    <name evidence="1" type="ORF">C6P64_10770</name>
</gene>
<evidence type="ECO:0000313" key="2">
    <source>
        <dbReference type="Proteomes" id="UP000238589"/>
    </source>
</evidence>
<organism evidence="1 2">
    <name type="scientific">Malikia granosa</name>
    <dbReference type="NCBI Taxonomy" id="263067"/>
    <lineage>
        <taxon>Bacteria</taxon>
        <taxon>Pseudomonadati</taxon>
        <taxon>Pseudomonadota</taxon>
        <taxon>Betaproteobacteria</taxon>
        <taxon>Burkholderiales</taxon>
        <taxon>Comamonadaceae</taxon>
        <taxon>Malikia</taxon>
    </lineage>
</organism>
<reference evidence="1 2" key="1">
    <citation type="submission" date="2018-03" db="EMBL/GenBank/DDBJ databases">
        <title>Comparative genomics illustrates the genes involved in a hyperalkaliphilic mechanisms of Serpentinomonas isolated from highly-alkaline calcium-rich serpentinized springs.</title>
        <authorList>
            <person name="Suzuki S."/>
            <person name="Ishii S."/>
            <person name="Walworth N."/>
            <person name="Bird L."/>
            <person name="Kuenen J.G."/>
            <person name="Nealson K.H."/>
        </authorList>
    </citation>
    <scope>NUCLEOTIDE SEQUENCE [LARGE SCALE GENOMIC DNA]</scope>
    <source>
        <strain evidence="1 2">P1</strain>
    </source>
</reference>
<accession>A0A2S9K434</accession>
<keyword evidence="2" id="KW-1185">Reference proteome</keyword>
<name>A0A2S9K434_9BURK</name>
<comment type="caution">
    <text evidence="1">The sequence shown here is derived from an EMBL/GenBank/DDBJ whole genome shotgun (WGS) entry which is preliminary data.</text>
</comment>
<dbReference type="OrthoDB" id="4380123at2"/>